<feature type="region of interest" description="Disordered" evidence="1">
    <location>
        <begin position="1"/>
        <end position="35"/>
    </location>
</feature>
<evidence type="ECO:0000313" key="2">
    <source>
        <dbReference type="EMBL" id="MBM0274529.1"/>
    </source>
</evidence>
<dbReference type="RefSeq" id="WP_203146955.1">
    <property type="nucleotide sequence ID" value="NZ_JAEVHL010000008.1"/>
</dbReference>
<gene>
    <name evidence="2" type="ORF">JM949_03120</name>
</gene>
<dbReference type="Proteomes" id="UP000622245">
    <property type="component" value="Unassembled WGS sequence"/>
</dbReference>
<protein>
    <submittedName>
        <fullName evidence="2">Uncharacterized protein</fullName>
    </submittedName>
</protein>
<keyword evidence="3" id="KW-1185">Reference proteome</keyword>
<dbReference type="EMBL" id="JAEVHL010000008">
    <property type="protein sequence ID" value="MBM0274529.1"/>
    <property type="molecule type" value="Genomic_DNA"/>
</dbReference>
<feature type="compositionally biased region" description="Gly residues" evidence="1">
    <location>
        <begin position="1"/>
        <end position="11"/>
    </location>
</feature>
<organism evidence="2 3">
    <name type="scientific">Micromonospora tarensis</name>
    <dbReference type="NCBI Taxonomy" id="2806100"/>
    <lineage>
        <taxon>Bacteria</taxon>
        <taxon>Bacillati</taxon>
        <taxon>Actinomycetota</taxon>
        <taxon>Actinomycetes</taxon>
        <taxon>Micromonosporales</taxon>
        <taxon>Micromonosporaceae</taxon>
        <taxon>Micromonospora</taxon>
    </lineage>
</organism>
<name>A0ABS1YB24_9ACTN</name>
<reference evidence="2 3" key="1">
    <citation type="submission" date="2021-01" db="EMBL/GenBank/DDBJ databases">
        <title>Draft genome sequence of Micromonospora sp. strain STR1s_6.</title>
        <authorList>
            <person name="Karlyshev A."/>
            <person name="Jawad R."/>
        </authorList>
    </citation>
    <scope>NUCLEOTIDE SEQUENCE [LARGE SCALE GENOMIC DNA]</scope>
    <source>
        <strain evidence="2 3">STR1S-6</strain>
    </source>
</reference>
<accession>A0ABS1YB24</accession>
<comment type="caution">
    <text evidence="2">The sequence shown here is derived from an EMBL/GenBank/DDBJ whole genome shotgun (WGS) entry which is preliminary data.</text>
</comment>
<sequence>MGQVASGGTGSPGDEPGGRRRPAAGGSRSLNHCDGDAPMIMMAIVSQFAITELPE</sequence>
<proteinExistence type="predicted"/>
<evidence type="ECO:0000313" key="3">
    <source>
        <dbReference type="Proteomes" id="UP000622245"/>
    </source>
</evidence>
<evidence type="ECO:0000256" key="1">
    <source>
        <dbReference type="SAM" id="MobiDB-lite"/>
    </source>
</evidence>